<gene>
    <name evidence="1" type="ORF">U4I38_06475</name>
</gene>
<proteinExistence type="predicted"/>
<protein>
    <submittedName>
        <fullName evidence="1">Uncharacterized protein</fullName>
    </submittedName>
</protein>
<evidence type="ECO:0000313" key="1">
    <source>
        <dbReference type="EMBL" id="MDZ5764119.1"/>
    </source>
</evidence>
<dbReference type="EMBL" id="JAXRVB010000005">
    <property type="protein sequence ID" value="MDZ5764119.1"/>
    <property type="molecule type" value="Genomic_DNA"/>
</dbReference>
<organism evidence="1 2">
    <name type="scientific">Stenotrophomonas maltophilia</name>
    <name type="common">Pseudomonas maltophilia</name>
    <name type="synonym">Xanthomonas maltophilia</name>
    <dbReference type="NCBI Taxonomy" id="40324"/>
    <lineage>
        <taxon>Bacteria</taxon>
        <taxon>Pseudomonadati</taxon>
        <taxon>Pseudomonadota</taxon>
        <taxon>Gammaproteobacteria</taxon>
        <taxon>Lysobacterales</taxon>
        <taxon>Lysobacteraceae</taxon>
        <taxon>Stenotrophomonas</taxon>
        <taxon>Stenotrophomonas maltophilia group</taxon>
    </lineage>
</organism>
<comment type="caution">
    <text evidence="1">The sequence shown here is derived from an EMBL/GenBank/DDBJ whole genome shotgun (WGS) entry which is preliminary data.</text>
</comment>
<reference evidence="1" key="1">
    <citation type="submission" date="2023-12" db="EMBL/GenBank/DDBJ databases">
        <title>'Antibacterial potential of Stenotrophomonas maltophilia cystic fibrosis isolates' (manuscript under preparation).</title>
        <authorList>
            <person name="Crisan C.V."/>
            <person name="Pettis M."/>
            <person name="Goldberg J.B."/>
        </authorList>
    </citation>
    <scope>NUCLEOTIDE SEQUENCE</scope>
    <source>
        <strain evidence="1">CCV129</strain>
    </source>
</reference>
<dbReference type="RefSeq" id="WP_322540432.1">
    <property type="nucleotide sequence ID" value="NZ_JAXRVB010000005.1"/>
</dbReference>
<dbReference type="Proteomes" id="UP001288387">
    <property type="component" value="Unassembled WGS sequence"/>
</dbReference>
<accession>A0AAJ2TJ21</accession>
<sequence length="59" mass="6620">MTERKPYGRAGDDMDLPEGKTCRDCVHCRRCTAMFGHIPTDESCDWSPSRFRTAEGAAP</sequence>
<evidence type="ECO:0000313" key="2">
    <source>
        <dbReference type="Proteomes" id="UP001288387"/>
    </source>
</evidence>
<dbReference type="AlphaFoldDB" id="A0AAJ2TJ21"/>
<name>A0AAJ2TJ21_STEMA</name>